<evidence type="ECO:0000256" key="1">
    <source>
        <dbReference type="ARBA" id="ARBA00004236"/>
    </source>
</evidence>
<dbReference type="GO" id="GO:0002376">
    <property type="term" value="P:immune system process"/>
    <property type="evidence" value="ECO:0007669"/>
    <property type="project" value="UniProtKB-KW"/>
</dbReference>
<dbReference type="Pfam" id="PF07686">
    <property type="entry name" value="V-set"/>
    <property type="match status" value="1"/>
</dbReference>
<evidence type="ECO:0000256" key="8">
    <source>
        <dbReference type="SAM" id="SignalP"/>
    </source>
</evidence>
<dbReference type="PANTHER" id="PTHR19433">
    <property type="entry name" value="T-CELL RECEPTOR ALPHA CHAIN V REGION-RELATED"/>
    <property type="match status" value="1"/>
</dbReference>
<dbReference type="InterPro" id="IPR036179">
    <property type="entry name" value="Ig-like_dom_sf"/>
</dbReference>
<proteinExistence type="predicted"/>
<evidence type="ECO:0000256" key="6">
    <source>
        <dbReference type="ARBA" id="ARBA00023157"/>
    </source>
</evidence>
<sequence length="111" mass="12431">MRHLARLTVLLILGTLSLAKTIQPTFIDAYEGQEVNISCNHTNIATDDYIFWYRQFPNQGPQFVIQGYKTNIANEVASLFIPTERKSSTLSLPSAALKDAAVYYCVVSDTQ</sequence>
<reference evidence="10" key="1">
    <citation type="submission" date="2023-09" db="UniProtKB">
        <authorList>
            <consortium name="Ensembl"/>
        </authorList>
    </citation>
    <scope>IDENTIFICATION</scope>
</reference>
<dbReference type="GO" id="GO:0005886">
    <property type="term" value="C:plasma membrane"/>
    <property type="evidence" value="ECO:0007669"/>
    <property type="project" value="UniProtKB-SubCell"/>
</dbReference>
<dbReference type="Gene3D" id="2.60.40.10">
    <property type="entry name" value="Immunoglobulins"/>
    <property type="match status" value="1"/>
</dbReference>
<feature type="domain" description="Ig-like" evidence="9">
    <location>
        <begin position="31"/>
        <end position="111"/>
    </location>
</feature>
<accession>A0A8C0CZE7</accession>
<protein>
    <submittedName>
        <fullName evidence="10">T cell receptor alpha variable 4</fullName>
    </submittedName>
</protein>
<dbReference type="InterPro" id="IPR013106">
    <property type="entry name" value="Ig_V-set"/>
</dbReference>
<dbReference type="GO" id="GO:0009617">
    <property type="term" value="P:response to bacterium"/>
    <property type="evidence" value="ECO:0007669"/>
    <property type="project" value="TreeGrafter"/>
</dbReference>
<evidence type="ECO:0000259" key="9">
    <source>
        <dbReference type="PROSITE" id="PS50835"/>
    </source>
</evidence>
<evidence type="ECO:0000256" key="2">
    <source>
        <dbReference type="ARBA" id="ARBA00022475"/>
    </source>
</evidence>
<keyword evidence="3 8" id="KW-0732">Signal</keyword>
<dbReference type="SMART" id="SM00406">
    <property type="entry name" value="IGv"/>
    <property type="match status" value="1"/>
</dbReference>
<dbReference type="InterPro" id="IPR052051">
    <property type="entry name" value="TCR_complex_component"/>
</dbReference>
<comment type="subcellular location">
    <subcellularLocation>
        <location evidence="1">Cell membrane</location>
    </subcellularLocation>
</comment>
<evidence type="ECO:0000313" key="10">
    <source>
        <dbReference type="Ensembl" id="ENSBMSP00010013407.1"/>
    </source>
</evidence>
<feature type="chain" id="PRO_5034750719" evidence="8">
    <location>
        <begin position="20"/>
        <end position="111"/>
    </location>
</feature>
<dbReference type="OMA" id="DYIMWYQ"/>
<keyword evidence="5" id="KW-0472">Membrane</keyword>
<dbReference type="PROSITE" id="PS50835">
    <property type="entry name" value="IG_LIKE"/>
    <property type="match status" value="1"/>
</dbReference>
<dbReference type="InterPro" id="IPR007110">
    <property type="entry name" value="Ig-like_dom"/>
</dbReference>
<dbReference type="AlphaFoldDB" id="A0A8C0CZE7"/>
<organism evidence="10">
    <name type="scientific">Balaenoptera musculus</name>
    <name type="common">Blue whale</name>
    <dbReference type="NCBI Taxonomy" id="9771"/>
    <lineage>
        <taxon>Eukaryota</taxon>
        <taxon>Metazoa</taxon>
        <taxon>Chordata</taxon>
        <taxon>Craniata</taxon>
        <taxon>Vertebrata</taxon>
        <taxon>Euteleostomi</taxon>
        <taxon>Mammalia</taxon>
        <taxon>Eutheria</taxon>
        <taxon>Laurasiatheria</taxon>
        <taxon>Artiodactyla</taxon>
        <taxon>Whippomorpha</taxon>
        <taxon>Cetacea</taxon>
        <taxon>Mysticeti</taxon>
        <taxon>Balaenopteridae</taxon>
        <taxon>Balaenoptera</taxon>
    </lineage>
</organism>
<evidence type="ECO:0000256" key="5">
    <source>
        <dbReference type="ARBA" id="ARBA00023136"/>
    </source>
</evidence>
<dbReference type="SUPFAM" id="SSF48726">
    <property type="entry name" value="Immunoglobulin"/>
    <property type="match status" value="1"/>
</dbReference>
<dbReference type="GeneTree" id="ENSGT00940000162998"/>
<dbReference type="InterPro" id="IPR013783">
    <property type="entry name" value="Ig-like_fold"/>
</dbReference>
<dbReference type="PANTHER" id="PTHR19433:SF111">
    <property type="entry name" value="T CELL RECEPTOR ALPHA VARIABLE 4"/>
    <property type="match status" value="1"/>
</dbReference>
<name>A0A8C0CZE7_BALMU</name>
<feature type="signal peptide" evidence="8">
    <location>
        <begin position="1"/>
        <end position="19"/>
    </location>
</feature>
<keyword evidence="2" id="KW-1003">Cell membrane</keyword>
<dbReference type="Ensembl" id="ENSBMST00010014880.1">
    <property type="protein sequence ID" value="ENSBMSP00010013407.1"/>
    <property type="gene ID" value="ENSBMSG00010009809.1"/>
</dbReference>
<keyword evidence="7" id="KW-0325">Glycoprotein</keyword>
<evidence type="ECO:0000256" key="4">
    <source>
        <dbReference type="ARBA" id="ARBA00022859"/>
    </source>
</evidence>
<evidence type="ECO:0000256" key="3">
    <source>
        <dbReference type="ARBA" id="ARBA00022729"/>
    </source>
</evidence>
<evidence type="ECO:0000256" key="7">
    <source>
        <dbReference type="ARBA" id="ARBA00023180"/>
    </source>
</evidence>
<keyword evidence="4" id="KW-0391">Immunity</keyword>
<gene>
    <name evidence="10" type="primary">TRAV4</name>
</gene>
<keyword evidence="6" id="KW-1015">Disulfide bond</keyword>